<feature type="non-terminal residue" evidence="1">
    <location>
        <position position="159"/>
    </location>
</feature>
<dbReference type="Proteomes" id="UP000184300">
    <property type="component" value="Unassembled WGS sequence"/>
</dbReference>
<dbReference type="EMBL" id="KV878909">
    <property type="protein sequence ID" value="OJJ80667.1"/>
    <property type="molecule type" value="Genomic_DNA"/>
</dbReference>
<dbReference type="AlphaFoldDB" id="A0A1L9V9R1"/>
<reference evidence="2" key="1">
    <citation type="journal article" date="2017" name="Genome Biol.">
        <title>Comparative genomics reveals high biological diversity and specific adaptations in the industrially and medically important fungal genus Aspergillus.</title>
        <authorList>
            <person name="de Vries R.P."/>
            <person name="Riley R."/>
            <person name="Wiebenga A."/>
            <person name="Aguilar-Osorio G."/>
            <person name="Amillis S."/>
            <person name="Uchima C.A."/>
            <person name="Anderluh G."/>
            <person name="Asadollahi M."/>
            <person name="Askin M."/>
            <person name="Barry K."/>
            <person name="Battaglia E."/>
            <person name="Bayram O."/>
            <person name="Benocci T."/>
            <person name="Braus-Stromeyer S.A."/>
            <person name="Caldana C."/>
            <person name="Canovas D."/>
            <person name="Cerqueira G.C."/>
            <person name="Chen F."/>
            <person name="Chen W."/>
            <person name="Choi C."/>
            <person name="Clum A."/>
            <person name="Dos Santos R.A."/>
            <person name="Damasio A.R."/>
            <person name="Diallinas G."/>
            <person name="Emri T."/>
            <person name="Fekete E."/>
            <person name="Flipphi M."/>
            <person name="Freyberg S."/>
            <person name="Gallo A."/>
            <person name="Gournas C."/>
            <person name="Habgood R."/>
            <person name="Hainaut M."/>
            <person name="Harispe M.L."/>
            <person name="Henrissat B."/>
            <person name="Hilden K.S."/>
            <person name="Hope R."/>
            <person name="Hossain A."/>
            <person name="Karabika E."/>
            <person name="Karaffa L."/>
            <person name="Karanyi Z."/>
            <person name="Krasevec N."/>
            <person name="Kuo A."/>
            <person name="Kusch H."/>
            <person name="LaButti K."/>
            <person name="Lagendijk E.L."/>
            <person name="Lapidus A."/>
            <person name="Levasseur A."/>
            <person name="Lindquist E."/>
            <person name="Lipzen A."/>
            <person name="Logrieco A.F."/>
            <person name="MacCabe A."/>
            <person name="Maekelae M.R."/>
            <person name="Malavazi I."/>
            <person name="Melin P."/>
            <person name="Meyer V."/>
            <person name="Mielnichuk N."/>
            <person name="Miskei M."/>
            <person name="Molnar A.P."/>
            <person name="Mule G."/>
            <person name="Ngan C.Y."/>
            <person name="Orejas M."/>
            <person name="Orosz E."/>
            <person name="Ouedraogo J.P."/>
            <person name="Overkamp K.M."/>
            <person name="Park H.-S."/>
            <person name="Perrone G."/>
            <person name="Piumi F."/>
            <person name="Punt P.J."/>
            <person name="Ram A.F."/>
            <person name="Ramon A."/>
            <person name="Rauscher S."/>
            <person name="Record E."/>
            <person name="Riano-Pachon D.M."/>
            <person name="Robert V."/>
            <person name="Roehrig J."/>
            <person name="Ruller R."/>
            <person name="Salamov A."/>
            <person name="Salih N.S."/>
            <person name="Samson R.A."/>
            <person name="Sandor E."/>
            <person name="Sanguinetti M."/>
            <person name="Schuetze T."/>
            <person name="Sepcic K."/>
            <person name="Shelest E."/>
            <person name="Sherlock G."/>
            <person name="Sophianopoulou V."/>
            <person name="Squina F.M."/>
            <person name="Sun H."/>
            <person name="Susca A."/>
            <person name="Todd R.B."/>
            <person name="Tsang A."/>
            <person name="Unkles S.E."/>
            <person name="van de Wiele N."/>
            <person name="van Rossen-Uffink D."/>
            <person name="Oliveira J.V."/>
            <person name="Vesth T.C."/>
            <person name="Visser J."/>
            <person name="Yu J.-H."/>
            <person name="Zhou M."/>
            <person name="Andersen M.R."/>
            <person name="Archer D.B."/>
            <person name="Baker S.E."/>
            <person name="Benoit I."/>
            <person name="Brakhage A.A."/>
            <person name="Braus G.H."/>
            <person name="Fischer R."/>
            <person name="Frisvad J.C."/>
            <person name="Goldman G.H."/>
            <person name="Houbraken J."/>
            <person name="Oakley B."/>
            <person name="Pocsi I."/>
            <person name="Scazzocchio C."/>
            <person name="Seiboth B."/>
            <person name="vanKuyk P.A."/>
            <person name="Wortman J."/>
            <person name="Dyer P.S."/>
            <person name="Grigoriev I.V."/>
        </authorList>
    </citation>
    <scope>NUCLEOTIDE SEQUENCE [LARGE SCALE GENOMIC DNA]</scope>
    <source>
        <strain evidence="2">CBS 516.65</strain>
    </source>
</reference>
<proteinExistence type="predicted"/>
<keyword evidence="2" id="KW-1185">Reference proteome</keyword>
<sequence length="159" mass="17498">RNIRRLSLYRIAGAFRTTSRAALEICLNIPPPMIALEPPRNARERCMQWATSPDHDPLTSPLEQWEQRTAISQDKLEIIHPHVTLPWWAGLKPHIAETQEAALTTHNAILQSRADIIVYTDGSLTEQGVGAAVVSSLGCQAVCIGSQATHTVYAVELQG</sequence>
<dbReference type="GeneID" id="34455807"/>
<organism evidence="1 2">
    <name type="scientific">Aspergillus glaucus CBS 516.65</name>
    <dbReference type="NCBI Taxonomy" id="1160497"/>
    <lineage>
        <taxon>Eukaryota</taxon>
        <taxon>Fungi</taxon>
        <taxon>Dikarya</taxon>
        <taxon>Ascomycota</taxon>
        <taxon>Pezizomycotina</taxon>
        <taxon>Eurotiomycetes</taxon>
        <taxon>Eurotiomycetidae</taxon>
        <taxon>Eurotiales</taxon>
        <taxon>Aspergillaceae</taxon>
        <taxon>Aspergillus</taxon>
        <taxon>Aspergillus subgen. Aspergillus</taxon>
    </lineage>
</organism>
<dbReference type="VEuPathDB" id="FungiDB:ASPGLDRAFT_108928"/>
<protein>
    <submittedName>
        <fullName evidence="1">Uncharacterized protein</fullName>
    </submittedName>
</protein>
<gene>
    <name evidence="1" type="ORF">ASPGLDRAFT_108928</name>
</gene>
<accession>A0A1L9V9R1</accession>
<feature type="non-terminal residue" evidence="1">
    <location>
        <position position="1"/>
    </location>
</feature>
<name>A0A1L9V9R1_ASPGL</name>
<dbReference type="STRING" id="1160497.A0A1L9V9R1"/>
<evidence type="ECO:0000313" key="1">
    <source>
        <dbReference type="EMBL" id="OJJ80667.1"/>
    </source>
</evidence>
<evidence type="ECO:0000313" key="2">
    <source>
        <dbReference type="Proteomes" id="UP000184300"/>
    </source>
</evidence>
<dbReference type="OrthoDB" id="4509585at2759"/>
<dbReference type="RefSeq" id="XP_022397365.1">
    <property type="nucleotide sequence ID" value="XM_022539546.1"/>
</dbReference>